<feature type="domain" description="N-acetyltransferase" evidence="1">
    <location>
        <begin position="12"/>
        <end position="172"/>
    </location>
</feature>
<dbReference type="Gene3D" id="3.40.630.30">
    <property type="match status" value="1"/>
</dbReference>
<evidence type="ECO:0000313" key="2">
    <source>
        <dbReference type="EMBL" id="MCQ1539213.1"/>
    </source>
</evidence>
<protein>
    <submittedName>
        <fullName evidence="2">GNAT family N-acetyltransferase</fullName>
    </submittedName>
</protein>
<dbReference type="InterPro" id="IPR016181">
    <property type="entry name" value="Acyl_CoA_acyltransferase"/>
</dbReference>
<name>A0ABD4TMJ4_9EURY</name>
<keyword evidence="3" id="KW-1185">Reference proteome</keyword>
<proteinExistence type="predicted"/>
<dbReference type="EMBL" id="VOTZ01000022">
    <property type="protein sequence ID" value="MCQ1539213.1"/>
    <property type="molecule type" value="Genomic_DNA"/>
</dbReference>
<evidence type="ECO:0000313" key="3">
    <source>
        <dbReference type="Proteomes" id="UP001524383"/>
    </source>
</evidence>
<accession>A0ABD4TMJ4</accession>
<dbReference type="Proteomes" id="UP001524383">
    <property type="component" value="Unassembled WGS sequence"/>
</dbReference>
<dbReference type="Pfam" id="PF13302">
    <property type="entry name" value="Acetyltransf_3"/>
    <property type="match status" value="1"/>
</dbReference>
<reference evidence="2 3" key="1">
    <citation type="submission" date="2019-08" db="EMBL/GenBank/DDBJ databases">
        <authorList>
            <person name="Chen S.-C."/>
            <person name="Lai M.-C."/>
            <person name="You Y.-T."/>
        </authorList>
    </citation>
    <scope>NUCLEOTIDE SEQUENCE [LARGE SCALE GENOMIC DNA]</scope>
    <source>
        <strain evidence="2 3">P2F9704a</strain>
    </source>
</reference>
<dbReference type="PANTHER" id="PTHR43792">
    <property type="entry name" value="GNAT FAMILY, PUTATIVE (AFU_ORTHOLOGUE AFUA_3G00765)-RELATED-RELATED"/>
    <property type="match status" value="1"/>
</dbReference>
<dbReference type="InterPro" id="IPR000182">
    <property type="entry name" value="GNAT_dom"/>
</dbReference>
<gene>
    <name evidence="2" type="ORF">FTO68_09505</name>
</gene>
<dbReference type="InterPro" id="IPR051531">
    <property type="entry name" value="N-acetyltransferase"/>
</dbReference>
<dbReference type="RefSeq" id="WP_255333179.1">
    <property type="nucleotide sequence ID" value="NZ_VOTZ01000022.1"/>
</dbReference>
<dbReference type="PROSITE" id="PS51186">
    <property type="entry name" value="GNAT"/>
    <property type="match status" value="1"/>
</dbReference>
<evidence type="ECO:0000259" key="1">
    <source>
        <dbReference type="PROSITE" id="PS51186"/>
    </source>
</evidence>
<dbReference type="SUPFAM" id="SSF55729">
    <property type="entry name" value="Acyl-CoA N-acyltransferases (Nat)"/>
    <property type="match status" value="1"/>
</dbReference>
<organism evidence="2 3">
    <name type="scientific">Methanocalculus taiwanensis</name>
    <dbReference type="NCBI Taxonomy" id="106207"/>
    <lineage>
        <taxon>Archaea</taxon>
        <taxon>Methanobacteriati</taxon>
        <taxon>Methanobacteriota</taxon>
        <taxon>Stenosarchaea group</taxon>
        <taxon>Methanomicrobia</taxon>
        <taxon>Methanomicrobiales</taxon>
        <taxon>Methanocalculaceae</taxon>
        <taxon>Methanocalculus</taxon>
    </lineage>
</organism>
<sequence>MNNQPTIQAGVITLAPLTTDDAGRVRLLAGDPAIAETAIRIPHPYPEGAAEEWINDSISGWSEGKSAVWKIILTDSNLLIGAIGLTIDPPYNHAELGYWIGKHYWNCGYAQAAAREIIRFGFETIRINRIYATCLRENPASIRVLEHSGLKYEGCMHEHVFHRGRYHDLLFYGIVHSSSKKE</sequence>
<dbReference type="AlphaFoldDB" id="A0ABD4TMJ4"/>
<comment type="caution">
    <text evidence="2">The sequence shown here is derived from an EMBL/GenBank/DDBJ whole genome shotgun (WGS) entry which is preliminary data.</text>
</comment>